<keyword evidence="3" id="KW-1185">Reference proteome</keyword>
<reference evidence="2" key="1">
    <citation type="submission" date="2022-10" db="EMBL/GenBank/DDBJ databases">
        <title>Culturing micro-colonial fungi from biological soil crusts in the Mojave desert and describing Neophaeococcomyces mojavensis, and introducing the new genera and species Taxawa tesnikishii.</title>
        <authorList>
            <person name="Kurbessoian T."/>
            <person name="Stajich J.E."/>
        </authorList>
    </citation>
    <scope>NUCLEOTIDE SEQUENCE</scope>
    <source>
        <strain evidence="2">TK_35</strain>
    </source>
</reference>
<evidence type="ECO:0000313" key="3">
    <source>
        <dbReference type="Proteomes" id="UP001172681"/>
    </source>
</evidence>
<dbReference type="Pfam" id="PF13924">
    <property type="entry name" value="Lipocalin_5"/>
    <property type="match status" value="1"/>
</dbReference>
<evidence type="ECO:0000259" key="1">
    <source>
        <dbReference type="Pfam" id="PF13924"/>
    </source>
</evidence>
<proteinExistence type="predicted"/>
<dbReference type="Proteomes" id="UP001172681">
    <property type="component" value="Unassembled WGS sequence"/>
</dbReference>
<accession>A0AA38Y4S7</accession>
<feature type="domain" description="Lipocalin-like" evidence="1">
    <location>
        <begin position="16"/>
        <end position="168"/>
    </location>
</feature>
<name>A0AA38Y4S7_9EURO</name>
<sequence>MSQTNVFEKYKDTFAGVWSLLTYEMWDSDGPGKKLLYKPHGDEPLGKVVISGSGYLSAILIPPSVLVPLKSSDTLMGATDEELARIARPLSAYSGFMTLHETDQPQKFVWHTKVEVSANPNWIGKDQTRRVEYFENGQGEKFMTLNPVKDYPLPDGRMARAELKWKKIAL</sequence>
<gene>
    <name evidence="2" type="ORF">H2204_005724</name>
</gene>
<dbReference type="InterPro" id="IPR024311">
    <property type="entry name" value="Lipocalin-like"/>
</dbReference>
<comment type="caution">
    <text evidence="2">The sequence shown here is derived from an EMBL/GenBank/DDBJ whole genome shotgun (WGS) entry which is preliminary data.</text>
</comment>
<organism evidence="2 3">
    <name type="scientific">Knufia peltigerae</name>
    <dbReference type="NCBI Taxonomy" id="1002370"/>
    <lineage>
        <taxon>Eukaryota</taxon>
        <taxon>Fungi</taxon>
        <taxon>Dikarya</taxon>
        <taxon>Ascomycota</taxon>
        <taxon>Pezizomycotina</taxon>
        <taxon>Eurotiomycetes</taxon>
        <taxon>Chaetothyriomycetidae</taxon>
        <taxon>Chaetothyriales</taxon>
        <taxon>Trichomeriaceae</taxon>
        <taxon>Knufia</taxon>
    </lineage>
</organism>
<dbReference type="AlphaFoldDB" id="A0AA38Y4S7"/>
<dbReference type="EMBL" id="JAPDRN010000033">
    <property type="protein sequence ID" value="KAJ9635550.1"/>
    <property type="molecule type" value="Genomic_DNA"/>
</dbReference>
<protein>
    <recommendedName>
        <fullName evidence="1">Lipocalin-like domain-containing protein</fullName>
    </recommendedName>
</protein>
<evidence type="ECO:0000313" key="2">
    <source>
        <dbReference type="EMBL" id="KAJ9635550.1"/>
    </source>
</evidence>